<organism evidence="1 2">
    <name type="scientific">Cetraspora pellucida</name>
    <dbReference type="NCBI Taxonomy" id="1433469"/>
    <lineage>
        <taxon>Eukaryota</taxon>
        <taxon>Fungi</taxon>
        <taxon>Fungi incertae sedis</taxon>
        <taxon>Mucoromycota</taxon>
        <taxon>Glomeromycotina</taxon>
        <taxon>Glomeromycetes</taxon>
        <taxon>Diversisporales</taxon>
        <taxon>Gigasporaceae</taxon>
        <taxon>Cetraspora</taxon>
    </lineage>
</organism>
<name>A0ACA9MIG0_9GLOM</name>
<evidence type="ECO:0000313" key="2">
    <source>
        <dbReference type="Proteomes" id="UP000789366"/>
    </source>
</evidence>
<dbReference type="Proteomes" id="UP000789366">
    <property type="component" value="Unassembled WGS sequence"/>
</dbReference>
<keyword evidence="2" id="KW-1185">Reference proteome</keyword>
<gene>
    <name evidence="1" type="ORF">SPELUC_LOCUS6641</name>
</gene>
<reference evidence="1" key="1">
    <citation type="submission" date="2021-06" db="EMBL/GenBank/DDBJ databases">
        <authorList>
            <person name="Kallberg Y."/>
            <person name="Tangrot J."/>
            <person name="Rosling A."/>
        </authorList>
    </citation>
    <scope>NUCLEOTIDE SEQUENCE</scope>
    <source>
        <strain evidence="1">28 12/20/2015</strain>
    </source>
</reference>
<protein>
    <submittedName>
        <fullName evidence="1">1741_t:CDS:1</fullName>
    </submittedName>
</protein>
<evidence type="ECO:0000313" key="1">
    <source>
        <dbReference type="EMBL" id="CAG8588185.1"/>
    </source>
</evidence>
<accession>A0ACA9MIG0</accession>
<comment type="caution">
    <text evidence="1">The sequence shown here is derived from an EMBL/GenBank/DDBJ whole genome shotgun (WGS) entry which is preliminary data.</text>
</comment>
<feature type="non-terminal residue" evidence="1">
    <location>
        <position position="115"/>
    </location>
</feature>
<dbReference type="EMBL" id="CAJVPW010007993">
    <property type="protein sequence ID" value="CAG8588185.1"/>
    <property type="molecule type" value="Genomic_DNA"/>
</dbReference>
<proteinExistence type="predicted"/>
<sequence>MDETEEIIAREERVQEIIKFKIRKLYKEYTKATKNIYHKKMLVIINFSVAIIAIICGLLLYWLEKNNLLGKVGSIILSSIASIIGSIVLIISISKEYIKKPKNDFKDFEVSSNIS</sequence>